<dbReference type="AlphaFoldDB" id="A0A517MIQ2"/>
<protein>
    <submittedName>
        <fullName evidence="1">Uncharacterized protein</fullName>
    </submittedName>
</protein>
<evidence type="ECO:0000313" key="1">
    <source>
        <dbReference type="EMBL" id="QDS94724.1"/>
    </source>
</evidence>
<name>A0A517MIQ2_9BACT</name>
<dbReference type="EMBL" id="CP036262">
    <property type="protein sequence ID" value="QDS94724.1"/>
    <property type="molecule type" value="Genomic_DNA"/>
</dbReference>
<dbReference type="KEGG" id="rml:FF011L_35050"/>
<sequence>MTRDTVNVRNATNQDRDAILSVHINALGADESPVLAMLVKEMLVKEMLVEEMLVEEMLVDASGEGSVFPLICNKQGSKSCKSRKKIRQGRCSGCGDRETWHAPGGGLVRYPRTCNGRTGTPVTSRPMSQRDFWEGNASLPSITDCIPYQWVRCSKP</sequence>
<proteinExistence type="predicted"/>
<evidence type="ECO:0000313" key="2">
    <source>
        <dbReference type="Proteomes" id="UP000320672"/>
    </source>
</evidence>
<reference evidence="1 2" key="1">
    <citation type="submission" date="2019-02" db="EMBL/GenBank/DDBJ databases">
        <title>Deep-cultivation of Planctomycetes and their phenomic and genomic characterization uncovers novel biology.</title>
        <authorList>
            <person name="Wiegand S."/>
            <person name="Jogler M."/>
            <person name="Boedeker C."/>
            <person name="Pinto D."/>
            <person name="Vollmers J."/>
            <person name="Rivas-Marin E."/>
            <person name="Kohn T."/>
            <person name="Peeters S.H."/>
            <person name="Heuer A."/>
            <person name="Rast P."/>
            <person name="Oberbeckmann S."/>
            <person name="Bunk B."/>
            <person name="Jeske O."/>
            <person name="Meyerdierks A."/>
            <person name="Storesund J.E."/>
            <person name="Kallscheuer N."/>
            <person name="Luecker S."/>
            <person name="Lage O.M."/>
            <person name="Pohl T."/>
            <person name="Merkel B.J."/>
            <person name="Hornburger P."/>
            <person name="Mueller R.-W."/>
            <person name="Bruemmer F."/>
            <person name="Labrenz M."/>
            <person name="Spormann A.M."/>
            <person name="Op den Camp H."/>
            <person name="Overmann J."/>
            <person name="Amann R."/>
            <person name="Jetten M.S.M."/>
            <person name="Mascher T."/>
            <person name="Medema M.H."/>
            <person name="Devos D.P."/>
            <person name="Kaster A.-K."/>
            <person name="Ovreas L."/>
            <person name="Rohde M."/>
            <person name="Galperin M.Y."/>
            <person name="Jogler C."/>
        </authorList>
    </citation>
    <scope>NUCLEOTIDE SEQUENCE [LARGE SCALE GENOMIC DNA]</scope>
    <source>
        <strain evidence="1 2">FF011L</strain>
    </source>
</reference>
<dbReference type="Proteomes" id="UP000320672">
    <property type="component" value="Chromosome"/>
</dbReference>
<accession>A0A517MIQ2</accession>
<organism evidence="1 2">
    <name type="scientific">Roseimaritima multifibrata</name>
    <dbReference type="NCBI Taxonomy" id="1930274"/>
    <lineage>
        <taxon>Bacteria</taxon>
        <taxon>Pseudomonadati</taxon>
        <taxon>Planctomycetota</taxon>
        <taxon>Planctomycetia</taxon>
        <taxon>Pirellulales</taxon>
        <taxon>Pirellulaceae</taxon>
        <taxon>Roseimaritima</taxon>
    </lineage>
</organism>
<keyword evidence="2" id="KW-1185">Reference proteome</keyword>
<gene>
    <name evidence="1" type="ORF">FF011L_35050</name>
</gene>